<dbReference type="Proteomes" id="UP000321085">
    <property type="component" value="Unassembled WGS sequence"/>
</dbReference>
<keyword evidence="1" id="KW-0472">Membrane</keyword>
<dbReference type="PANTHER" id="PTHR39650:SF1">
    <property type="entry name" value="CDP-ARCHAEOL SYNTHASE"/>
    <property type="match status" value="1"/>
</dbReference>
<dbReference type="Pfam" id="PF01864">
    <property type="entry name" value="CarS-like"/>
    <property type="match status" value="1"/>
</dbReference>
<reference evidence="2 3" key="1">
    <citation type="submission" date="2019-07" db="EMBL/GenBank/DDBJ databases">
        <title>Whole genome shotgun sequence of Microvirga aerophila NBRC 106136.</title>
        <authorList>
            <person name="Hosoyama A."/>
            <person name="Uohara A."/>
            <person name="Ohji S."/>
            <person name="Ichikawa N."/>
        </authorList>
    </citation>
    <scope>NUCLEOTIDE SEQUENCE [LARGE SCALE GENOMIC DNA]</scope>
    <source>
        <strain evidence="2 3">NBRC 106136</strain>
    </source>
</reference>
<sequence length="193" mass="21122">MCDASACLHLSWSQDQQNLYHEAGVKVVTGMTDWMLNVQILVLLGIANGMPILAKRLLEDSFAAPLDGGMILPDGEPLFGAAKTFRGVILSVAGTATTAFLLHMDWRTGVWIAVLSMLGDLGSSFIKRRLHLPLHAQAFGLDQIPEALLPLLAMKAQFNLTSVDIAALVVAFIVLELALSRVLFRLRIRDRPY</sequence>
<keyword evidence="1" id="KW-1133">Transmembrane helix</keyword>
<proteinExistence type="predicted"/>
<name>A0A512BZF5_9HYPH</name>
<feature type="transmembrane region" description="Helical" evidence="1">
    <location>
        <begin position="165"/>
        <end position="184"/>
    </location>
</feature>
<evidence type="ECO:0000313" key="2">
    <source>
        <dbReference type="EMBL" id="GEO17339.1"/>
    </source>
</evidence>
<dbReference type="PANTHER" id="PTHR39650">
    <property type="entry name" value="CDP-ARCHAEOL SYNTHASE"/>
    <property type="match status" value="1"/>
</dbReference>
<evidence type="ECO:0008006" key="4">
    <source>
        <dbReference type="Google" id="ProtNLM"/>
    </source>
</evidence>
<protein>
    <recommendedName>
        <fullName evidence="4">CDP-archaeol synthase</fullName>
    </recommendedName>
</protein>
<dbReference type="EMBL" id="BJYU01000101">
    <property type="protein sequence ID" value="GEO17339.1"/>
    <property type="molecule type" value="Genomic_DNA"/>
</dbReference>
<dbReference type="AlphaFoldDB" id="A0A512BZF5"/>
<dbReference type="RefSeq" id="WP_246690486.1">
    <property type="nucleotide sequence ID" value="NZ_BJYU01000101.1"/>
</dbReference>
<comment type="caution">
    <text evidence="2">The sequence shown here is derived from an EMBL/GenBank/DDBJ whole genome shotgun (WGS) entry which is preliminary data.</text>
</comment>
<dbReference type="InterPro" id="IPR032690">
    <property type="entry name" value="CarS"/>
</dbReference>
<organism evidence="2 3">
    <name type="scientific">Microvirga aerophila</name>
    <dbReference type="NCBI Taxonomy" id="670291"/>
    <lineage>
        <taxon>Bacteria</taxon>
        <taxon>Pseudomonadati</taxon>
        <taxon>Pseudomonadota</taxon>
        <taxon>Alphaproteobacteria</taxon>
        <taxon>Hyphomicrobiales</taxon>
        <taxon>Methylobacteriaceae</taxon>
        <taxon>Microvirga</taxon>
    </lineage>
</organism>
<accession>A0A512BZF5</accession>
<evidence type="ECO:0000256" key="1">
    <source>
        <dbReference type="SAM" id="Phobius"/>
    </source>
</evidence>
<gene>
    <name evidence="2" type="ORF">MAE02_50350</name>
</gene>
<keyword evidence="3" id="KW-1185">Reference proteome</keyword>
<evidence type="ECO:0000313" key="3">
    <source>
        <dbReference type="Proteomes" id="UP000321085"/>
    </source>
</evidence>
<keyword evidence="1" id="KW-0812">Transmembrane</keyword>